<dbReference type="Gene3D" id="2.60.120.620">
    <property type="entry name" value="q2cbj1_9rhob like domain"/>
    <property type="match status" value="1"/>
</dbReference>
<dbReference type="PANTHER" id="PTHR31630:SF6">
    <property type="entry name" value="PHYTANOYL-COA DIOXYGENASE-RELATED"/>
    <property type="match status" value="1"/>
</dbReference>
<dbReference type="AlphaFoldDB" id="A0A381N729"/>
<dbReference type="SUPFAM" id="SSF51197">
    <property type="entry name" value="Clavaminate synthase-like"/>
    <property type="match status" value="1"/>
</dbReference>
<name>A0A381N729_9ZZZZ</name>
<evidence type="ECO:0008006" key="2">
    <source>
        <dbReference type="Google" id="ProtNLM"/>
    </source>
</evidence>
<dbReference type="InterPro" id="IPR008775">
    <property type="entry name" value="Phytyl_CoA_dOase-like"/>
</dbReference>
<dbReference type="PANTHER" id="PTHR31630">
    <property type="entry name" value="PHYTANOYL-COA DIOXYGENASE-RELATED-RELATED"/>
    <property type="match status" value="1"/>
</dbReference>
<accession>A0A381N729</accession>
<gene>
    <name evidence="1" type="ORF">METZ01_LOCUS3151</name>
</gene>
<dbReference type="EMBL" id="UINC01000163">
    <property type="protein sequence ID" value="SUZ50297.1"/>
    <property type="molecule type" value="Genomic_DNA"/>
</dbReference>
<sequence>MKNRYGFGENAPGNNSVSNLRTATLKGIVKSLPLRVLSAEDFEFWQHNGFVIIRNAVSMADVEATAALLWEFQEMDPNDSTSWYRPQLRENNMKELNNSGMVECYNNQLLWNNRQNPRVYDAFVDLWDREDLWVTIDRANLNPPNRHGRDFSGFIHWDADTSLNPLPVNVQGVLALSDTTPETGGFQCVPALFRDLENWLLSQPKERDPFVPDLNGYETEFVPMKSGELLIWNCLQPHGVRPNKSETVRMAQYISMVPAEEENEIIREWRTKSWTERIPPDGYAFPGDPRNWEQNRYPKAKLSPLGEKLLGIQSWNL</sequence>
<reference evidence="1" key="1">
    <citation type="submission" date="2018-05" db="EMBL/GenBank/DDBJ databases">
        <authorList>
            <person name="Lanie J.A."/>
            <person name="Ng W.-L."/>
            <person name="Kazmierczak K.M."/>
            <person name="Andrzejewski T.M."/>
            <person name="Davidsen T.M."/>
            <person name="Wayne K.J."/>
            <person name="Tettelin H."/>
            <person name="Glass J.I."/>
            <person name="Rusch D."/>
            <person name="Podicherti R."/>
            <person name="Tsui H.-C.T."/>
            <person name="Winkler M.E."/>
        </authorList>
    </citation>
    <scope>NUCLEOTIDE SEQUENCE</scope>
</reference>
<protein>
    <recommendedName>
        <fullName evidence="2">Phytanoyl-CoA dioxygenase</fullName>
    </recommendedName>
</protein>
<proteinExistence type="predicted"/>
<organism evidence="1">
    <name type="scientific">marine metagenome</name>
    <dbReference type="NCBI Taxonomy" id="408172"/>
    <lineage>
        <taxon>unclassified sequences</taxon>
        <taxon>metagenomes</taxon>
        <taxon>ecological metagenomes</taxon>
    </lineage>
</organism>
<evidence type="ECO:0000313" key="1">
    <source>
        <dbReference type="EMBL" id="SUZ50297.1"/>
    </source>
</evidence>
<dbReference type="Pfam" id="PF05721">
    <property type="entry name" value="PhyH"/>
    <property type="match status" value="1"/>
</dbReference>